<feature type="domain" description="ATPase AAA-type core" evidence="2">
    <location>
        <begin position="146"/>
        <end position="188"/>
    </location>
</feature>
<name>A0A6A4Y4G4_9STRA</name>
<keyword evidence="1" id="KW-0547">Nucleotide-binding</keyword>
<sequence>MTMLFLGASPGRLGYNESSTKTSHTDDQVILFGMINSLRTNNIIFDTPICLIVPLLFKGIFDSTDHLTTFLEYLRERFGNANEVTWRIEVKPFFNAYGKVNDDDDDADLVTLSKMAGISSDDVLDLDKLIGPSNNKMGGRSFGPNDKLNLSGLLNVLDGVVDSPGRILIMTTNHPEKLDPALIRPGRV</sequence>
<dbReference type="AlphaFoldDB" id="A0A6A4Y4G4"/>
<keyword evidence="1" id="KW-0067">ATP-binding</keyword>
<reference evidence="3" key="1">
    <citation type="submission" date="2019-06" db="EMBL/GenBank/DDBJ databases">
        <title>Genomics analysis of Aphanomyces spp. identifies a new class of oomycete effector associated with host adaptation.</title>
        <authorList>
            <person name="Gaulin E."/>
        </authorList>
    </citation>
    <scope>NUCLEOTIDE SEQUENCE</scope>
    <source>
        <strain evidence="3">CBS 578.67</strain>
    </source>
</reference>
<feature type="non-terminal residue" evidence="3">
    <location>
        <position position="188"/>
    </location>
</feature>
<dbReference type="InterPro" id="IPR050747">
    <property type="entry name" value="Mitochondrial_chaperone_BCS1"/>
</dbReference>
<evidence type="ECO:0000256" key="1">
    <source>
        <dbReference type="RuleBase" id="RU003651"/>
    </source>
</evidence>
<evidence type="ECO:0000259" key="2">
    <source>
        <dbReference type="Pfam" id="PF00004"/>
    </source>
</evidence>
<dbReference type="InterPro" id="IPR003959">
    <property type="entry name" value="ATPase_AAA_core"/>
</dbReference>
<organism evidence="3">
    <name type="scientific">Aphanomyces stellatus</name>
    <dbReference type="NCBI Taxonomy" id="120398"/>
    <lineage>
        <taxon>Eukaryota</taxon>
        <taxon>Sar</taxon>
        <taxon>Stramenopiles</taxon>
        <taxon>Oomycota</taxon>
        <taxon>Saprolegniomycetes</taxon>
        <taxon>Saprolegniales</taxon>
        <taxon>Verrucalvaceae</taxon>
        <taxon>Aphanomyces</taxon>
    </lineage>
</organism>
<dbReference type="GO" id="GO:0016887">
    <property type="term" value="F:ATP hydrolysis activity"/>
    <property type="evidence" value="ECO:0007669"/>
    <property type="project" value="InterPro"/>
</dbReference>
<dbReference type="Pfam" id="PF00004">
    <property type="entry name" value="AAA"/>
    <property type="match status" value="1"/>
</dbReference>
<dbReference type="Gene3D" id="3.40.50.300">
    <property type="entry name" value="P-loop containing nucleotide triphosphate hydrolases"/>
    <property type="match status" value="1"/>
</dbReference>
<evidence type="ECO:0000313" key="3">
    <source>
        <dbReference type="EMBL" id="KAF0691357.1"/>
    </source>
</evidence>
<comment type="caution">
    <text evidence="3">The sequence shown here is derived from an EMBL/GenBank/DDBJ whole genome shotgun (WGS) entry which is preliminary data.</text>
</comment>
<gene>
    <name evidence="3" type="ORF">As57867_017338</name>
</gene>
<protein>
    <recommendedName>
        <fullName evidence="2">ATPase AAA-type core domain-containing protein</fullName>
    </recommendedName>
</protein>
<comment type="similarity">
    <text evidence="1">Belongs to the AAA ATPase family.</text>
</comment>
<dbReference type="SUPFAM" id="SSF52540">
    <property type="entry name" value="P-loop containing nucleoside triphosphate hydrolases"/>
    <property type="match status" value="1"/>
</dbReference>
<proteinExistence type="inferred from homology"/>
<dbReference type="PROSITE" id="PS00674">
    <property type="entry name" value="AAA"/>
    <property type="match status" value="1"/>
</dbReference>
<dbReference type="InterPro" id="IPR003960">
    <property type="entry name" value="ATPase_AAA_CS"/>
</dbReference>
<dbReference type="EMBL" id="VJMH01006149">
    <property type="protein sequence ID" value="KAF0691357.1"/>
    <property type="molecule type" value="Genomic_DNA"/>
</dbReference>
<dbReference type="InterPro" id="IPR027417">
    <property type="entry name" value="P-loop_NTPase"/>
</dbReference>
<dbReference type="GO" id="GO:0005524">
    <property type="term" value="F:ATP binding"/>
    <property type="evidence" value="ECO:0007669"/>
    <property type="project" value="UniProtKB-KW"/>
</dbReference>
<accession>A0A6A4Y4G4</accession>
<dbReference type="OrthoDB" id="141899at2759"/>
<dbReference type="PANTHER" id="PTHR23070">
    <property type="entry name" value="BCS1 AAA-TYPE ATPASE"/>
    <property type="match status" value="1"/>
</dbReference>